<dbReference type="SUPFAM" id="SSF56672">
    <property type="entry name" value="DNA/RNA polymerases"/>
    <property type="match status" value="1"/>
</dbReference>
<evidence type="ECO:0000256" key="2">
    <source>
        <dbReference type="ARBA" id="ARBA00022695"/>
    </source>
</evidence>
<keyword evidence="6 10" id="KW-0695">RNA-directed DNA polymerase</keyword>
<dbReference type="InterPro" id="IPR043502">
    <property type="entry name" value="DNA/RNA_pol_sf"/>
</dbReference>
<evidence type="ECO:0000256" key="5">
    <source>
        <dbReference type="ARBA" id="ARBA00022801"/>
    </source>
</evidence>
<dbReference type="Proteomes" id="UP001151760">
    <property type="component" value="Unassembled WGS sequence"/>
</dbReference>
<feature type="region of interest" description="Disordered" evidence="7">
    <location>
        <begin position="410"/>
        <end position="431"/>
    </location>
</feature>
<keyword evidence="3" id="KW-0540">Nuclease</keyword>
<dbReference type="Gene3D" id="1.10.340.70">
    <property type="match status" value="1"/>
</dbReference>
<evidence type="ECO:0000259" key="9">
    <source>
        <dbReference type="Pfam" id="PF17921"/>
    </source>
</evidence>
<dbReference type="InterPro" id="IPR043128">
    <property type="entry name" value="Rev_trsase/Diguanyl_cyclase"/>
</dbReference>
<evidence type="ECO:0000256" key="7">
    <source>
        <dbReference type="SAM" id="MobiDB-lite"/>
    </source>
</evidence>
<dbReference type="InterPro" id="IPR050951">
    <property type="entry name" value="Retrovirus_Pol_polyprotein"/>
</dbReference>
<feature type="domain" description="Reverse transcriptase RNase H-like" evidence="8">
    <location>
        <begin position="145"/>
        <end position="243"/>
    </location>
</feature>
<keyword evidence="5" id="KW-0378">Hydrolase</keyword>
<reference evidence="10" key="2">
    <citation type="submission" date="2022-01" db="EMBL/GenBank/DDBJ databases">
        <authorList>
            <person name="Yamashiro T."/>
            <person name="Shiraishi A."/>
            <person name="Satake H."/>
            <person name="Nakayama K."/>
        </authorList>
    </citation>
    <scope>NUCLEOTIDE SEQUENCE</scope>
</reference>
<evidence type="ECO:0000259" key="8">
    <source>
        <dbReference type="Pfam" id="PF17917"/>
    </source>
</evidence>
<reference evidence="10" key="1">
    <citation type="journal article" date="2022" name="Int. J. Mol. Sci.">
        <title>Draft Genome of Tanacetum Coccineum: Genomic Comparison of Closely Related Tanacetum-Family Plants.</title>
        <authorList>
            <person name="Yamashiro T."/>
            <person name="Shiraishi A."/>
            <person name="Nakayama K."/>
            <person name="Satake H."/>
        </authorList>
    </citation>
    <scope>NUCLEOTIDE SEQUENCE</scope>
</reference>
<dbReference type="Gene3D" id="3.30.70.270">
    <property type="match status" value="2"/>
</dbReference>
<dbReference type="PANTHER" id="PTHR37984:SF5">
    <property type="entry name" value="PROTEIN NYNRIN-LIKE"/>
    <property type="match status" value="1"/>
</dbReference>
<evidence type="ECO:0000256" key="3">
    <source>
        <dbReference type="ARBA" id="ARBA00022722"/>
    </source>
</evidence>
<feature type="compositionally biased region" description="Polar residues" evidence="7">
    <location>
        <begin position="420"/>
        <end position="430"/>
    </location>
</feature>
<dbReference type="GO" id="GO:0003964">
    <property type="term" value="F:RNA-directed DNA polymerase activity"/>
    <property type="evidence" value="ECO:0007669"/>
    <property type="project" value="UniProtKB-KW"/>
</dbReference>
<protein>
    <submittedName>
        <fullName evidence="10">Reverse transcriptase domain-containing protein</fullName>
    </submittedName>
</protein>
<dbReference type="Pfam" id="PF17917">
    <property type="entry name" value="RT_RNaseH"/>
    <property type="match status" value="1"/>
</dbReference>
<evidence type="ECO:0000313" key="11">
    <source>
        <dbReference type="Proteomes" id="UP001151760"/>
    </source>
</evidence>
<gene>
    <name evidence="10" type="ORF">Tco_1110290</name>
</gene>
<dbReference type="InterPro" id="IPR041588">
    <property type="entry name" value="Integrase_H2C2"/>
</dbReference>
<dbReference type="PANTHER" id="PTHR37984">
    <property type="entry name" value="PROTEIN CBG26694"/>
    <property type="match status" value="1"/>
</dbReference>
<name>A0ABQ5IIF8_9ASTR</name>
<dbReference type="CDD" id="cd09274">
    <property type="entry name" value="RNase_HI_RT_Ty3"/>
    <property type="match status" value="1"/>
</dbReference>
<proteinExistence type="predicted"/>
<dbReference type="InterPro" id="IPR041373">
    <property type="entry name" value="RT_RNaseH"/>
</dbReference>
<keyword evidence="4" id="KW-0255">Endonuclease</keyword>
<dbReference type="EMBL" id="BQNB010020817">
    <property type="protein sequence ID" value="GJT99951.1"/>
    <property type="molecule type" value="Genomic_DNA"/>
</dbReference>
<dbReference type="Pfam" id="PF17921">
    <property type="entry name" value="Integrase_H2C2"/>
    <property type="match status" value="1"/>
</dbReference>
<sequence>MMAIFHDMIENTMEVFMDDFSVFGDSFSSCLSHLDTMLPRCEDTNLVLNWEKYHFMVKEGIVLGHKISKNRLKVDRAKVDVIAKLPPPTTVKGVRSFLGHAGFYRRFIQDFSKIARPMTHLLEKDTPFVFSDECLASFKILKTRNILMCDASDYVVGAVLGQRKDKYFRPIYYASKTISDAQTNYTVTEKELLAVVYAFEKFRSYLVLFKTIVYTDHSALKYLFNKQDAKPRLIRWILLLQEFTIEIRDKKGAENLAADHLSRLENPYQGDRVGMEINDNFPHESLNMISLNPDNKPPWFADIANYLVGNVLVKGMSSQQKKKFFKDIRHYFWDDPYLFRICADQIIRRCVDGQEAMDILQACHNGPTGGHHGPNYTAKKVFDSGFFWPTIYRDAQDLVTHCDSCQRQGKISQRDEMPQNPIQNGMTPTNGGVKVMDNKLDIKWGTWERVRGDVHLDSIFIVGGGGEDSWRWSDVGGSK</sequence>
<accession>A0ABQ5IIF8</accession>
<evidence type="ECO:0000313" key="10">
    <source>
        <dbReference type="EMBL" id="GJT99951.1"/>
    </source>
</evidence>
<keyword evidence="11" id="KW-1185">Reference proteome</keyword>
<evidence type="ECO:0000256" key="6">
    <source>
        <dbReference type="ARBA" id="ARBA00022918"/>
    </source>
</evidence>
<evidence type="ECO:0000256" key="1">
    <source>
        <dbReference type="ARBA" id="ARBA00022679"/>
    </source>
</evidence>
<keyword evidence="2" id="KW-0548">Nucleotidyltransferase</keyword>
<comment type="caution">
    <text evidence="10">The sequence shown here is derived from an EMBL/GenBank/DDBJ whole genome shotgun (WGS) entry which is preliminary data.</text>
</comment>
<keyword evidence="1" id="KW-0808">Transferase</keyword>
<organism evidence="10 11">
    <name type="scientific">Tanacetum coccineum</name>
    <dbReference type="NCBI Taxonomy" id="301880"/>
    <lineage>
        <taxon>Eukaryota</taxon>
        <taxon>Viridiplantae</taxon>
        <taxon>Streptophyta</taxon>
        <taxon>Embryophyta</taxon>
        <taxon>Tracheophyta</taxon>
        <taxon>Spermatophyta</taxon>
        <taxon>Magnoliopsida</taxon>
        <taxon>eudicotyledons</taxon>
        <taxon>Gunneridae</taxon>
        <taxon>Pentapetalae</taxon>
        <taxon>asterids</taxon>
        <taxon>campanulids</taxon>
        <taxon>Asterales</taxon>
        <taxon>Asteraceae</taxon>
        <taxon>Asteroideae</taxon>
        <taxon>Anthemideae</taxon>
        <taxon>Anthemidinae</taxon>
        <taxon>Tanacetum</taxon>
    </lineage>
</organism>
<feature type="domain" description="Integrase zinc-binding" evidence="9">
    <location>
        <begin position="354"/>
        <end position="408"/>
    </location>
</feature>
<evidence type="ECO:0000256" key="4">
    <source>
        <dbReference type="ARBA" id="ARBA00022759"/>
    </source>
</evidence>